<evidence type="ECO:0000256" key="8">
    <source>
        <dbReference type="ARBA" id="ARBA00023170"/>
    </source>
</evidence>
<evidence type="ECO:0000256" key="1">
    <source>
        <dbReference type="ARBA" id="ARBA00004651"/>
    </source>
</evidence>
<evidence type="ECO:0000256" key="7">
    <source>
        <dbReference type="ARBA" id="ARBA00023136"/>
    </source>
</evidence>
<evidence type="ECO:0000256" key="10">
    <source>
        <dbReference type="RuleBase" id="RU351113"/>
    </source>
</evidence>
<evidence type="ECO:0000256" key="5">
    <source>
        <dbReference type="ARBA" id="ARBA00022725"/>
    </source>
</evidence>
<evidence type="ECO:0000256" key="9">
    <source>
        <dbReference type="ARBA" id="ARBA00023224"/>
    </source>
</evidence>
<proteinExistence type="evidence at transcript level"/>
<evidence type="ECO:0000256" key="2">
    <source>
        <dbReference type="ARBA" id="ARBA00022475"/>
    </source>
</evidence>
<dbReference type="PANTHER" id="PTHR21137">
    <property type="entry name" value="ODORANT RECEPTOR"/>
    <property type="match status" value="1"/>
</dbReference>
<protein>
    <recommendedName>
        <fullName evidence="10">Odorant receptor</fullName>
    </recommendedName>
</protein>
<dbReference type="GO" id="GO:0005886">
    <property type="term" value="C:plasma membrane"/>
    <property type="evidence" value="ECO:0007669"/>
    <property type="project" value="UniProtKB-SubCell"/>
</dbReference>
<dbReference type="PANTHER" id="PTHR21137:SF35">
    <property type="entry name" value="ODORANT RECEPTOR 19A-RELATED"/>
    <property type="match status" value="1"/>
</dbReference>
<keyword evidence="6 10" id="KW-1133">Transmembrane helix</keyword>
<comment type="similarity">
    <text evidence="10">Belongs to the insect chemoreceptor superfamily. Heteromeric odorant receptor channel (TC 1.A.69) family.</text>
</comment>
<dbReference type="InterPro" id="IPR004117">
    <property type="entry name" value="7tm6_olfct_rcpt"/>
</dbReference>
<gene>
    <name evidence="11" type="primary">OR55</name>
</gene>
<keyword evidence="2" id="KW-1003">Cell membrane</keyword>
<dbReference type="GO" id="GO:0005549">
    <property type="term" value="F:odorant binding"/>
    <property type="evidence" value="ECO:0007669"/>
    <property type="project" value="InterPro"/>
</dbReference>
<reference evidence="11" key="1">
    <citation type="submission" date="2020-06" db="EMBL/GenBank/DDBJ databases">
        <authorList>
            <person name="Sheng S."/>
        </authorList>
    </citation>
    <scope>NUCLEOTIDE SEQUENCE</scope>
    <source>
        <tissue evidence="11">Antenna</tissue>
    </source>
</reference>
<evidence type="ECO:0000313" key="11">
    <source>
        <dbReference type="EMBL" id="QNL14999.1"/>
    </source>
</evidence>
<dbReference type="Pfam" id="PF02949">
    <property type="entry name" value="7tm_6"/>
    <property type="match status" value="1"/>
</dbReference>
<feature type="transmembrane region" description="Helical" evidence="10">
    <location>
        <begin position="178"/>
        <end position="202"/>
    </location>
</feature>
<keyword evidence="3 10" id="KW-0716">Sensory transduction</keyword>
<feature type="transmembrane region" description="Helical" evidence="10">
    <location>
        <begin position="6"/>
        <end position="23"/>
    </location>
</feature>
<dbReference type="AlphaFoldDB" id="A0A7G8Z974"/>
<sequence>MVEITPQFVIVISQYILIGVGFLPFDKNASNLKIILVNIFWWLFWFLSLSLAIPLAYTAYEMQSNLVVATKSLCLSLACLQCTIKMSIYKIHYPLIQFLVEEIDVYVSNATSAEKSILKQYAKRRGIVYVISFISGLIATITIVCGPLVLPQSLPTDAKYPFSVQEYPVYEIVYIQQIVAGLQCAFACIMEMQIAMVLWFLVGRLEYLGIEMSNIENESKLYTCIRKHQYLLWFITQVYGVTELFVLTTIIMSTISIILGSIHIVGNQPFMIKAQFVVIDVAFLNLLFLIAWPADYIISACESIGSKIYESEWIQWSGPSNKCIVMIVQRTGKPCAITFRGITPNLSLKYYASVLSTIFSYFTTLRSVIGDIEH</sequence>
<feature type="transmembrane region" description="Helical" evidence="10">
    <location>
        <begin position="127"/>
        <end position="150"/>
    </location>
</feature>
<evidence type="ECO:0000256" key="6">
    <source>
        <dbReference type="ARBA" id="ARBA00022989"/>
    </source>
</evidence>
<dbReference type="GO" id="GO:0007165">
    <property type="term" value="P:signal transduction"/>
    <property type="evidence" value="ECO:0007669"/>
    <property type="project" value="UniProtKB-KW"/>
</dbReference>
<keyword evidence="7 10" id="KW-0472">Membrane</keyword>
<comment type="caution">
    <text evidence="10">Lacks conserved residue(s) required for the propagation of feature annotation.</text>
</comment>
<feature type="transmembrane region" description="Helical" evidence="10">
    <location>
        <begin position="230"/>
        <end position="258"/>
    </location>
</feature>
<feature type="transmembrane region" description="Helical" evidence="10">
    <location>
        <begin position="35"/>
        <end position="60"/>
    </location>
</feature>
<dbReference type="EMBL" id="MT670995">
    <property type="protein sequence ID" value="QNL14999.1"/>
    <property type="molecule type" value="mRNA"/>
</dbReference>
<evidence type="ECO:0000256" key="4">
    <source>
        <dbReference type="ARBA" id="ARBA00022692"/>
    </source>
</evidence>
<keyword evidence="4 10" id="KW-0812">Transmembrane</keyword>
<keyword evidence="8 10" id="KW-0675">Receptor</keyword>
<evidence type="ECO:0000256" key="3">
    <source>
        <dbReference type="ARBA" id="ARBA00022606"/>
    </source>
</evidence>
<keyword evidence="5 10" id="KW-0552">Olfaction</keyword>
<organism evidence="11">
    <name type="scientific">Aulacocentrum confusum</name>
    <dbReference type="NCBI Taxonomy" id="2767324"/>
    <lineage>
        <taxon>Eukaryota</taxon>
        <taxon>Metazoa</taxon>
        <taxon>Ecdysozoa</taxon>
        <taxon>Arthropoda</taxon>
        <taxon>Hexapoda</taxon>
        <taxon>Insecta</taxon>
        <taxon>Pterygota</taxon>
        <taxon>Neoptera</taxon>
        <taxon>Endopterygota</taxon>
        <taxon>Hymenoptera</taxon>
        <taxon>Apocrita</taxon>
        <taxon>Ichneumonoidea</taxon>
        <taxon>Braconidae</taxon>
        <taxon>Macrocentrinae</taxon>
        <taxon>Aulacocentrum</taxon>
    </lineage>
</organism>
<accession>A0A7G8Z974</accession>
<comment type="subcellular location">
    <subcellularLocation>
        <location evidence="1 10">Cell membrane</location>
        <topology evidence="1 10">Multi-pass membrane protein</topology>
    </subcellularLocation>
</comment>
<feature type="transmembrane region" description="Helical" evidence="10">
    <location>
        <begin position="270"/>
        <end position="292"/>
    </location>
</feature>
<keyword evidence="9 10" id="KW-0807">Transducer</keyword>
<dbReference type="GO" id="GO:0004984">
    <property type="term" value="F:olfactory receptor activity"/>
    <property type="evidence" value="ECO:0007669"/>
    <property type="project" value="InterPro"/>
</dbReference>
<name>A0A7G8Z974_9HYME</name>